<dbReference type="InterPro" id="IPR050546">
    <property type="entry name" value="Glycosyl_Hydrlase_16"/>
</dbReference>
<dbReference type="InterPro" id="IPR031768">
    <property type="entry name" value="CBM60_xylan-bd"/>
</dbReference>
<dbReference type="Gene3D" id="2.60.60.40">
    <property type="match status" value="1"/>
</dbReference>
<gene>
    <name evidence="4" type="ORF">F1189_03635</name>
</gene>
<dbReference type="OrthoDB" id="7230896at2"/>
<organism evidence="4 5">
    <name type="scientific">Rhodovastum atsumiense</name>
    <dbReference type="NCBI Taxonomy" id="504468"/>
    <lineage>
        <taxon>Bacteria</taxon>
        <taxon>Pseudomonadati</taxon>
        <taxon>Pseudomonadota</taxon>
        <taxon>Alphaproteobacteria</taxon>
        <taxon>Acetobacterales</taxon>
        <taxon>Acetobacteraceae</taxon>
        <taxon>Rhodovastum</taxon>
    </lineage>
</organism>
<dbReference type="PANTHER" id="PTHR10963:SF60">
    <property type="entry name" value="GRAM-NEGATIVE BACTERIA-BINDING PROTEIN 1-RELATED"/>
    <property type="match status" value="1"/>
</dbReference>
<proteinExistence type="inferred from homology"/>
<dbReference type="SUPFAM" id="SSF49899">
    <property type="entry name" value="Concanavalin A-like lectins/glucanases"/>
    <property type="match status" value="1"/>
</dbReference>
<dbReference type="EMBL" id="VWPK01000004">
    <property type="protein sequence ID" value="KAA5613877.1"/>
    <property type="molecule type" value="Genomic_DNA"/>
</dbReference>
<dbReference type="Pfam" id="PF16841">
    <property type="entry name" value="CBM60"/>
    <property type="match status" value="1"/>
</dbReference>
<sequence length="483" mass="51091">MSKSMTTGTARPSTDGVPGLRQVFFDGFDGTSLDRSKWATVYESPRLYQNGAFRFDQSALSVGNGVLTVSSDKQANGTWVTGGISSAPWVGAPAGTGTGITCGRVEIRAKASMELNGAGPVLLLWPTNLNHWPPEVNLLETPRKDGLFTVHWPGPNGEDQFRSQIYKIDYSQWHTYTADWTPDAVKLYVDGRLVATQTGHSPKEAMSVGVNGNVASKSEVWYGGSPNASGVRHVDFKVDYISMAQWTGGALAPPGSAAAAPSGGGSTSGAQTVNAGSGGDALVLKVSGQAFQGDAQYTVKVDGRQIGGTLTARASHAARQTDTITLRGDWAAGSHRVEMTFLNDAWGGFSGADRNLYLEGASYNGRAIPGAALTFGKTGSRAFEFTDGSVITAPAATQAVLRGSSGVDLFRLTDVAGRRIIEDFEVGRDKLVFSGVNRSSVRIAADHDGTDHAWGQRVSFGTHGESVFLRYAWGLDSADMTFT</sequence>
<dbReference type="Proteomes" id="UP000325255">
    <property type="component" value="Unassembled WGS sequence"/>
</dbReference>
<feature type="domain" description="GH16" evidence="3">
    <location>
        <begin position="12"/>
        <end position="249"/>
    </location>
</feature>
<dbReference type="GO" id="GO:0005975">
    <property type="term" value="P:carbohydrate metabolic process"/>
    <property type="evidence" value="ECO:0007669"/>
    <property type="project" value="InterPro"/>
</dbReference>
<dbReference type="PROSITE" id="PS51762">
    <property type="entry name" value="GH16_2"/>
    <property type="match status" value="1"/>
</dbReference>
<dbReference type="Pfam" id="PF00722">
    <property type="entry name" value="Glyco_hydro_16"/>
    <property type="match status" value="1"/>
</dbReference>
<dbReference type="AlphaFoldDB" id="A0A5M6J1C7"/>
<comment type="similarity">
    <text evidence="1">Belongs to the glycosyl hydrolase 16 family.</text>
</comment>
<dbReference type="Gene3D" id="2.60.120.200">
    <property type="match status" value="1"/>
</dbReference>
<evidence type="ECO:0000256" key="1">
    <source>
        <dbReference type="ARBA" id="ARBA00006865"/>
    </source>
</evidence>
<reference evidence="4 5" key="1">
    <citation type="submission" date="2019-09" db="EMBL/GenBank/DDBJ databases">
        <title>Genome sequence of Rhodovastum atsumiense, a diverse member of the Acetobacteraceae family of non-sulfur purple photosynthetic bacteria.</title>
        <authorList>
            <person name="Meyer T."/>
            <person name="Kyndt J."/>
        </authorList>
    </citation>
    <scope>NUCLEOTIDE SEQUENCE [LARGE SCALE GENOMIC DNA]</scope>
    <source>
        <strain evidence="4 5">DSM 21279</strain>
    </source>
</reference>
<name>A0A5M6J1C7_9PROT</name>
<evidence type="ECO:0000313" key="4">
    <source>
        <dbReference type="EMBL" id="KAA5613877.1"/>
    </source>
</evidence>
<keyword evidence="5" id="KW-1185">Reference proteome</keyword>
<evidence type="ECO:0000256" key="2">
    <source>
        <dbReference type="SAM" id="MobiDB-lite"/>
    </source>
</evidence>
<evidence type="ECO:0000313" key="5">
    <source>
        <dbReference type="Proteomes" id="UP000325255"/>
    </source>
</evidence>
<comment type="caution">
    <text evidence="4">The sequence shown here is derived from an EMBL/GenBank/DDBJ whole genome shotgun (WGS) entry which is preliminary data.</text>
</comment>
<dbReference type="PANTHER" id="PTHR10963">
    <property type="entry name" value="GLYCOSYL HYDROLASE-RELATED"/>
    <property type="match status" value="1"/>
</dbReference>
<feature type="region of interest" description="Disordered" evidence="2">
    <location>
        <begin position="253"/>
        <end position="272"/>
    </location>
</feature>
<keyword evidence="4" id="KW-0378">Hydrolase</keyword>
<evidence type="ECO:0000259" key="3">
    <source>
        <dbReference type="PROSITE" id="PS51762"/>
    </source>
</evidence>
<dbReference type="CDD" id="cd00413">
    <property type="entry name" value="Glyco_hydrolase_16"/>
    <property type="match status" value="1"/>
</dbReference>
<protein>
    <submittedName>
        <fullName evidence="4">Family 16 glycosylhydrolase</fullName>
    </submittedName>
</protein>
<dbReference type="GO" id="GO:0004553">
    <property type="term" value="F:hydrolase activity, hydrolyzing O-glycosyl compounds"/>
    <property type="evidence" value="ECO:0007669"/>
    <property type="project" value="InterPro"/>
</dbReference>
<accession>A0A5M6J1C7</accession>
<dbReference type="InterPro" id="IPR013320">
    <property type="entry name" value="ConA-like_dom_sf"/>
</dbReference>
<dbReference type="InterPro" id="IPR000757">
    <property type="entry name" value="Beta-glucanase-like"/>
</dbReference>